<evidence type="ECO:0000256" key="8">
    <source>
        <dbReference type="ARBA" id="ARBA00049560"/>
    </source>
</evidence>
<keyword evidence="12" id="KW-1185">Reference proteome</keyword>
<evidence type="ECO:0000256" key="3">
    <source>
        <dbReference type="ARBA" id="ARBA00022692"/>
    </source>
</evidence>
<proteinExistence type="inferred from homology"/>
<organism evidence="11 12">
    <name type="scientific">Plakobranchus ocellatus</name>
    <dbReference type="NCBI Taxonomy" id="259542"/>
    <lineage>
        <taxon>Eukaryota</taxon>
        <taxon>Metazoa</taxon>
        <taxon>Spiralia</taxon>
        <taxon>Lophotrochozoa</taxon>
        <taxon>Mollusca</taxon>
        <taxon>Gastropoda</taxon>
        <taxon>Heterobranchia</taxon>
        <taxon>Euthyneura</taxon>
        <taxon>Panpulmonata</taxon>
        <taxon>Sacoglossa</taxon>
        <taxon>Placobranchoidea</taxon>
        <taxon>Plakobranchidae</taxon>
        <taxon>Plakobranchus</taxon>
    </lineage>
</organism>
<comment type="caution">
    <text evidence="11">The sequence shown here is derived from an EMBL/GenBank/DDBJ whole genome shotgun (WGS) entry which is preliminary data.</text>
</comment>
<evidence type="ECO:0000256" key="5">
    <source>
        <dbReference type="ARBA" id="ARBA00023136"/>
    </source>
</evidence>
<sequence>MDPALIPFFLLLLLYLVTFSPHLGRAPEVWSAVLLKILPVWYLAAYVVLKGIRTKSSPNVGNEISAKKANNYKDAKCQENGVQTSEIGKNSTSHLNRRKKWRFHDHVNDISITSSSASKYDALPLAGLSKMKNLDNSDETLPKILFLSGLLISSIGDACLVYKALFKLGILAFGAAQFMYLLAFKHWHRKSRVAWVAVPLCITLNLILAPGIDEIVLNFLVLGYSLLIHSMLFYAIAGFESFPSQKSLATMIGACLFIASDFLIALNKWVTNTPYAEASILLTYYTAQLLLTVGIC</sequence>
<comment type="catalytic activity">
    <reaction evidence="8">
        <text>a 1-O-(1Z-alkenyl)-sn-glycero-3-phosphocholine + H2O = a 2,3-saturated aldehyde + sn-glycerol 3-phosphocholine</text>
        <dbReference type="Rhea" id="RHEA:22544"/>
        <dbReference type="ChEBI" id="CHEBI:15377"/>
        <dbReference type="ChEBI" id="CHEBI:16870"/>
        <dbReference type="ChEBI" id="CHEBI:73359"/>
        <dbReference type="ChEBI" id="CHEBI:77287"/>
        <dbReference type="EC" id="3.3.2.2"/>
    </reaction>
</comment>
<dbReference type="AlphaFoldDB" id="A0AAV4CFH5"/>
<feature type="transmembrane region" description="Helical" evidence="9">
    <location>
        <begin position="193"/>
        <end position="209"/>
    </location>
</feature>
<reference evidence="11 12" key="1">
    <citation type="journal article" date="2021" name="Elife">
        <title>Chloroplast acquisition without the gene transfer in kleptoplastic sea slugs, Plakobranchus ocellatus.</title>
        <authorList>
            <person name="Maeda T."/>
            <person name="Takahashi S."/>
            <person name="Yoshida T."/>
            <person name="Shimamura S."/>
            <person name="Takaki Y."/>
            <person name="Nagai Y."/>
            <person name="Toyoda A."/>
            <person name="Suzuki Y."/>
            <person name="Arimoto A."/>
            <person name="Ishii H."/>
            <person name="Satoh N."/>
            <person name="Nishiyama T."/>
            <person name="Hasebe M."/>
            <person name="Maruyama T."/>
            <person name="Minagawa J."/>
            <person name="Obokata J."/>
            <person name="Shigenobu S."/>
        </authorList>
    </citation>
    <scope>NUCLEOTIDE SEQUENCE [LARGE SCALE GENOMIC DNA]</scope>
</reference>
<feature type="transmembrane region" description="Helical" evidence="9">
    <location>
        <begin position="215"/>
        <end position="236"/>
    </location>
</feature>
<keyword evidence="5 9" id="KW-0472">Membrane</keyword>
<evidence type="ECO:0000313" key="12">
    <source>
        <dbReference type="Proteomes" id="UP000735302"/>
    </source>
</evidence>
<keyword evidence="10" id="KW-0732">Signal</keyword>
<dbReference type="PANTHER" id="PTHR31885">
    <property type="entry name" value="GH04784P"/>
    <property type="match status" value="1"/>
</dbReference>
<feature type="transmembrane region" description="Helical" evidence="9">
    <location>
        <begin position="29"/>
        <end position="49"/>
    </location>
</feature>
<name>A0AAV4CFH5_9GAST</name>
<dbReference type="Pfam" id="PF07947">
    <property type="entry name" value="YhhN"/>
    <property type="match status" value="1"/>
</dbReference>
<gene>
    <name evidence="11" type="ORF">PoB_005673000</name>
</gene>
<dbReference type="PANTHER" id="PTHR31885:SF6">
    <property type="entry name" value="GH04784P"/>
    <property type="match status" value="1"/>
</dbReference>
<accession>A0AAV4CFH5</accession>
<protein>
    <recommendedName>
        <fullName evidence="6">lysoplasmalogenase</fullName>
        <ecNumber evidence="6">3.3.2.2</ecNumber>
    </recommendedName>
</protein>
<dbReference type="GO" id="GO:0016020">
    <property type="term" value="C:membrane"/>
    <property type="evidence" value="ECO:0007669"/>
    <property type="project" value="UniProtKB-SubCell"/>
</dbReference>
<evidence type="ECO:0000256" key="6">
    <source>
        <dbReference type="ARBA" id="ARBA00035673"/>
    </source>
</evidence>
<feature type="signal peptide" evidence="10">
    <location>
        <begin position="1"/>
        <end position="24"/>
    </location>
</feature>
<dbReference type="EC" id="3.3.2.2" evidence="6"/>
<evidence type="ECO:0000256" key="1">
    <source>
        <dbReference type="ARBA" id="ARBA00004141"/>
    </source>
</evidence>
<feature type="transmembrane region" description="Helical" evidence="9">
    <location>
        <begin position="248"/>
        <end position="266"/>
    </location>
</feature>
<feature type="transmembrane region" description="Helical" evidence="9">
    <location>
        <begin position="164"/>
        <end position="184"/>
    </location>
</feature>
<evidence type="ECO:0000256" key="10">
    <source>
        <dbReference type="SAM" id="SignalP"/>
    </source>
</evidence>
<feature type="chain" id="PRO_5043943577" description="lysoplasmalogenase" evidence="10">
    <location>
        <begin position="25"/>
        <end position="296"/>
    </location>
</feature>
<comment type="subcellular location">
    <subcellularLocation>
        <location evidence="1">Membrane</location>
        <topology evidence="1">Multi-pass membrane protein</topology>
    </subcellularLocation>
</comment>
<evidence type="ECO:0000256" key="7">
    <source>
        <dbReference type="ARBA" id="ARBA00049458"/>
    </source>
</evidence>
<comment type="catalytic activity">
    <reaction evidence="7">
        <text>a 1-O-(1Z-alkenyl)-sn-glycero-3-phosphoethanolamine + H2O = a 2,3-saturated aldehyde + sn-glycero-3-phosphoethanolamine</text>
        <dbReference type="Rhea" id="RHEA:16905"/>
        <dbReference type="ChEBI" id="CHEBI:15377"/>
        <dbReference type="ChEBI" id="CHEBI:73359"/>
        <dbReference type="ChEBI" id="CHEBI:77288"/>
        <dbReference type="ChEBI" id="CHEBI:143890"/>
        <dbReference type="EC" id="3.3.2.2"/>
    </reaction>
</comment>
<evidence type="ECO:0000256" key="2">
    <source>
        <dbReference type="ARBA" id="ARBA00007375"/>
    </source>
</evidence>
<dbReference type="InterPro" id="IPR012506">
    <property type="entry name" value="TMEM86B-like"/>
</dbReference>
<dbReference type="GO" id="GO:0047408">
    <property type="term" value="F:alkenylglycerophosphocholine hydrolase activity"/>
    <property type="evidence" value="ECO:0007669"/>
    <property type="project" value="UniProtKB-EC"/>
</dbReference>
<evidence type="ECO:0000313" key="11">
    <source>
        <dbReference type="EMBL" id="GFO30225.1"/>
    </source>
</evidence>
<dbReference type="Proteomes" id="UP000735302">
    <property type="component" value="Unassembled WGS sequence"/>
</dbReference>
<keyword evidence="4 9" id="KW-1133">Transmembrane helix</keyword>
<evidence type="ECO:0000256" key="4">
    <source>
        <dbReference type="ARBA" id="ARBA00022989"/>
    </source>
</evidence>
<evidence type="ECO:0000256" key="9">
    <source>
        <dbReference type="SAM" id="Phobius"/>
    </source>
</evidence>
<comment type="similarity">
    <text evidence="2">Belongs to the TMEM86 family.</text>
</comment>
<keyword evidence="3 9" id="KW-0812">Transmembrane</keyword>
<dbReference type="EMBL" id="BLXT01006232">
    <property type="protein sequence ID" value="GFO30225.1"/>
    <property type="molecule type" value="Genomic_DNA"/>
</dbReference>